<organism evidence="4 5">
    <name type="scientific">Pseudorhodoplanes sinuspersici</name>
    <dbReference type="NCBI Taxonomy" id="1235591"/>
    <lineage>
        <taxon>Bacteria</taxon>
        <taxon>Pseudomonadati</taxon>
        <taxon>Pseudomonadota</taxon>
        <taxon>Alphaproteobacteria</taxon>
        <taxon>Hyphomicrobiales</taxon>
        <taxon>Pseudorhodoplanes</taxon>
    </lineage>
</organism>
<evidence type="ECO:0000256" key="1">
    <source>
        <dbReference type="ARBA" id="ARBA00004418"/>
    </source>
</evidence>
<dbReference type="AlphaFoldDB" id="A0A1W6ZSA6"/>
<comment type="subcellular location">
    <subcellularLocation>
        <location evidence="1">Periplasm</location>
    </subcellularLocation>
</comment>
<dbReference type="InterPro" id="IPR015168">
    <property type="entry name" value="SsuA/THI5"/>
</dbReference>
<reference evidence="4 5" key="1">
    <citation type="submission" date="2017-05" db="EMBL/GenBank/DDBJ databases">
        <title>Full genome sequence of Pseudorhodoplanes sinuspersici.</title>
        <authorList>
            <person name="Dastgheib S.M.M."/>
            <person name="Shavandi M."/>
            <person name="Tirandaz H."/>
        </authorList>
    </citation>
    <scope>NUCLEOTIDE SEQUENCE [LARGE SCALE GENOMIC DNA]</scope>
    <source>
        <strain evidence="4 5">RIPI110</strain>
    </source>
</reference>
<dbReference type="GO" id="GO:0042597">
    <property type="term" value="C:periplasmic space"/>
    <property type="evidence" value="ECO:0007669"/>
    <property type="project" value="UniProtKB-SubCell"/>
</dbReference>
<dbReference type="EMBL" id="CP021112">
    <property type="protein sequence ID" value="ARQ00213.1"/>
    <property type="molecule type" value="Genomic_DNA"/>
</dbReference>
<keyword evidence="5" id="KW-1185">Reference proteome</keyword>
<name>A0A1W6ZSA6_9HYPH</name>
<protein>
    <submittedName>
        <fullName evidence="4">Uncharacterized protein</fullName>
    </submittedName>
</protein>
<dbReference type="PANTHER" id="PTHR30024">
    <property type="entry name" value="ALIPHATIC SULFONATES-BINDING PROTEIN-RELATED"/>
    <property type="match status" value="1"/>
</dbReference>
<dbReference type="PANTHER" id="PTHR30024:SF47">
    <property type="entry name" value="TAURINE-BINDING PERIPLASMIC PROTEIN"/>
    <property type="match status" value="1"/>
</dbReference>
<dbReference type="RefSeq" id="WP_086088611.1">
    <property type="nucleotide sequence ID" value="NZ_CP021112.1"/>
</dbReference>
<dbReference type="STRING" id="1235591.CAK95_14875"/>
<proteinExistence type="inferred from homology"/>
<comment type="similarity">
    <text evidence="2">Belongs to the bacterial solute-binding protein SsuA/TauA family.</text>
</comment>
<gene>
    <name evidence="4" type="ORF">CAK95_14875</name>
</gene>
<dbReference type="Pfam" id="PF09084">
    <property type="entry name" value="NMT1"/>
    <property type="match status" value="1"/>
</dbReference>
<evidence type="ECO:0000313" key="5">
    <source>
        <dbReference type="Proteomes" id="UP000194137"/>
    </source>
</evidence>
<dbReference type="OrthoDB" id="7375392at2"/>
<evidence type="ECO:0000256" key="2">
    <source>
        <dbReference type="ARBA" id="ARBA00010742"/>
    </source>
</evidence>
<dbReference type="Gene3D" id="3.40.190.10">
    <property type="entry name" value="Periplasmic binding protein-like II"/>
    <property type="match status" value="2"/>
</dbReference>
<dbReference type="Proteomes" id="UP000194137">
    <property type="component" value="Chromosome"/>
</dbReference>
<evidence type="ECO:0000256" key="3">
    <source>
        <dbReference type="ARBA" id="ARBA00022729"/>
    </source>
</evidence>
<sequence length="309" mass="33226">MRRLIALAVAAALMAWGASPALAQKKITFGHQQIFDLAPILLAQEKGYFAKHGIEVALKPIPLNSQNPAALESGEVDIAMPTASVLLQAVNGGLDIVAVSGYTETTKDDSNFGIVVRPESGIKTPADFVGKKVGVPGLNAFLHVMFREWLTMKGVDWKKVEFVETQFPLMEGILKSGSVDAVVAIQPFMARIIGTKAGELLSMFIRDMPAGMSITVFASKKAWAEKNKDAIKAYRVGFEEGAAYAHANPDEARAIVAKFLKLPPPAVAAVAIPKFGSKLSDSNIEPWISIMKTQGMIRGDVNLKNIIVP</sequence>
<evidence type="ECO:0000313" key="4">
    <source>
        <dbReference type="EMBL" id="ARQ00213.1"/>
    </source>
</evidence>
<keyword evidence="3" id="KW-0732">Signal</keyword>
<dbReference type="SUPFAM" id="SSF53850">
    <property type="entry name" value="Periplasmic binding protein-like II"/>
    <property type="match status" value="1"/>
</dbReference>
<accession>A0A1W6ZSA6</accession>
<dbReference type="KEGG" id="psin:CAK95_14875"/>